<dbReference type="SUPFAM" id="SSF54211">
    <property type="entry name" value="Ribosomal protein S5 domain 2-like"/>
    <property type="match status" value="1"/>
</dbReference>
<dbReference type="GO" id="GO:0008033">
    <property type="term" value="P:tRNA processing"/>
    <property type="evidence" value="ECO:0007669"/>
    <property type="project" value="UniProtKB-UniRule"/>
</dbReference>
<organism evidence="9 10">
    <name type="scientific">Noviluteimonas gilva</name>
    <dbReference type="NCBI Taxonomy" id="2682097"/>
    <lineage>
        <taxon>Bacteria</taxon>
        <taxon>Pseudomonadati</taxon>
        <taxon>Pseudomonadota</taxon>
        <taxon>Gammaproteobacteria</taxon>
        <taxon>Lysobacterales</taxon>
        <taxon>Lysobacteraceae</taxon>
        <taxon>Noviluteimonas</taxon>
    </lineage>
</organism>
<dbReference type="EC" id="2.7.7.56" evidence="6"/>
<dbReference type="NCBIfam" id="TIGR01966">
    <property type="entry name" value="RNasePH"/>
    <property type="match status" value="1"/>
</dbReference>
<keyword evidence="10" id="KW-1185">Reference proteome</keyword>
<evidence type="ECO:0000256" key="1">
    <source>
        <dbReference type="ARBA" id="ARBA00006678"/>
    </source>
</evidence>
<dbReference type="Proteomes" id="UP000479692">
    <property type="component" value="Unassembled WGS sequence"/>
</dbReference>
<evidence type="ECO:0000256" key="5">
    <source>
        <dbReference type="ARBA" id="ARBA00022884"/>
    </source>
</evidence>
<gene>
    <name evidence="6" type="primary">rph</name>
    <name evidence="9" type="ORF">GN331_00470</name>
</gene>
<dbReference type="PANTHER" id="PTHR11953:SF0">
    <property type="entry name" value="EXOSOME COMPLEX COMPONENT RRP41"/>
    <property type="match status" value="1"/>
</dbReference>
<protein>
    <recommendedName>
        <fullName evidence="6">Ribonuclease PH</fullName>
        <shortName evidence="6">RNase PH</shortName>
        <ecNumber evidence="6">2.7.7.56</ecNumber>
    </recommendedName>
    <alternativeName>
        <fullName evidence="6">tRNA nucleotidyltransferase</fullName>
    </alternativeName>
</protein>
<dbReference type="InterPro" id="IPR020568">
    <property type="entry name" value="Ribosomal_Su5_D2-typ_SF"/>
</dbReference>
<evidence type="ECO:0000259" key="7">
    <source>
        <dbReference type="Pfam" id="PF01138"/>
    </source>
</evidence>
<keyword evidence="4 6" id="KW-0819">tRNA processing</keyword>
<comment type="subunit">
    <text evidence="6">Homohexameric ring arranged as a trimer of dimers.</text>
</comment>
<feature type="domain" description="Exoribonuclease phosphorolytic" evidence="7">
    <location>
        <begin position="13"/>
        <end position="143"/>
    </location>
</feature>
<comment type="function">
    <text evidence="6">Phosphorolytic 3'-5' exoribonuclease that plays an important role in tRNA 3'-end maturation. Removes nucleotide residues following the 3'-CCA terminus of tRNAs; can also add nucleotides to the ends of RNA molecules by using nucleoside diphosphates as substrates, but this may not be physiologically important. Probably plays a role in initiation of 16S rRNA degradation (leading to ribosome degradation) during starvation.</text>
</comment>
<accession>A0A7C9LGY7</accession>
<dbReference type="CDD" id="cd11362">
    <property type="entry name" value="RNase_PH_bact"/>
    <property type="match status" value="1"/>
</dbReference>
<keyword evidence="2 6" id="KW-0698">rRNA processing</keyword>
<keyword evidence="6 9" id="KW-0548">Nucleotidyltransferase</keyword>
<feature type="binding site" evidence="6">
    <location>
        <position position="89"/>
    </location>
    <ligand>
        <name>phosphate</name>
        <dbReference type="ChEBI" id="CHEBI:43474"/>
        <note>substrate</note>
    </ligand>
</feature>
<evidence type="ECO:0000256" key="2">
    <source>
        <dbReference type="ARBA" id="ARBA00022552"/>
    </source>
</evidence>
<comment type="caution">
    <text evidence="9">The sequence shown here is derived from an EMBL/GenBank/DDBJ whole genome shotgun (WGS) entry which is preliminary data.</text>
</comment>
<dbReference type="Pfam" id="PF01138">
    <property type="entry name" value="RNase_PH"/>
    <property type="match status" value="1"/>
</dbReference>
<dbReference type="AlphaFoldDB" id="A0A7C9LGY7"/>
<name>A0A7C9LGY7_9GAMM</name>
<comment type="similarity">
    <text evidence="1 6">Belongs to the RNase PH family.</text>
</comment>
<dbReference type="HAMAP" id="MF_00564">
    <property type="entry name" value="RNase_PH"/>
    <property type="match status" value="1"/>
</dbReference>
<comment type="catalytic activity">
    <reaction evidence="6">
        <text>tRNA(n+1) + phosphate = tRNA(n) + a ribonucleoside 5'-diphosphate</text>
        <dbReference type="Rhea" id="RHEA:10628"/>
        <dbReference type="Rhea" id="RHEA-COMP:17343"/>
        <dbReference type="Rhea" id="RHEA-COMP:17344"/>
        <dbReference type="ChEBI" id="CHEBI:43474"/>
        <dbReference type="ChEBI" id="CHEBI:57930"/>
        <dbReference type="ChEBI" id="CHEBI:173114"/>
        <dbReference type="EC" id="2.7.7.56"/>
    </reaction>
</comment>
<dbReference type="PROSITE" id="PS01277">
    <property type="entry name" value="RIBONUCLEASE_PH"/>
    <property type="match status" value="1"/>
</dbReference>
<dbReference type="GO" id="GO:0031125">
    <property type="term" value="P:rRNA 3'-end processing"/>
    <property type="evidence" value="ECO:0007669"/>
    <property type="project" value="UniProtKB-ARBA"/>
</dbReference>
<dbReference type="InterPro" id="IPR050080">
    <property type="entry name" value="RNase_PH"/>
</dbReference>
<dbReference type="SUPFAM" id="SSF55666">
    <property type="entry name" value="Ribonuclease PH domain 2-like"/>
    <property type="match status" value="1"/>
</dbReference>
<dbReference type="PANTHER" id="PTHR11953">
    <property type="entry name" value="EXOSOME COMPLEX COMPONENT"/>
    <property type="match status" value="1"/>
</dbReference>
<keyword evidence="5" id="KW-0694">RNA-binding</keyword>
<dbReference type="GO" id="GO:0000175">
    <property type="term" value="F:3'-5'-RNA exonuclease activity"/>
    <property type="evidence" value="ECO:0007669"/>
    <property type="project" value="UniProtKB-UniRule"/>
</dbReference>
<dbReference type="Gene3D" id="3.30.230.70">
    <property type="entry name" value="GHMP Kinase, N-terminal domain"/>
    <property type="match status" value="1"/>
</dbReference>
<dbReference type="GO" id="GO:0000049">
    <property type="term" value="F:tRNA binding"/>
    <property type="evidence" value="ECO:0007669"/>
    <property type="project" value="UniProtKB-UniRule"/>
</dbReference>
<dbReference type="FunFam" id="3.30.230.70:FF:000003">
    <property type="entry name" value="Ribonuclease PH"/>
    <property type="match status" value="1"/>
</dbReference>
<evidence type="ECO:0000256" key="4">
    <source>
        <dbReference type="ARBA" id="ARBA00022694"/>
    </source>
</evidence>
<dbReference type="InterPro" id="IPR001247">
    <property type="entry name" value="ExoRNase_PH_dom1"/>
</dbReference>
<evidence type="ECO:0000256" key="6">
    <source>
        <dbReference type="HAMAP-Rule" id="MF_00564"/>
    </source>
</evidence>
<reference evidence="9 10" key="1">
    <citation type="submission" date="2019-12" db="EMBL/GenBank/DDBJ databases">
        <authorList>
            <person name="Xu J."/>
        </authorList>
    </citation>
    <scope>NUCLEOTIDE SEQUENCE [LARGE SCALE GENOMIC DNA]</scope>
    <source>
        <strain evidence="9 10">HX-5-24</strain>
    </source>
</reference>
<dbReference type="InterPro" id="IPR018336">
    <property type="entry name" value="RNase_PH_CS"/>
</dbReference>
<feature type="domain" description="Exoribonuclease phosphorolytic" evidence="8">
    <location>
        <begin position="161"/>
        <end position="226"/>
    </location>
</feature>
<dbReference type="InterPro" id="IPR027408">
    <property type="entry name" value="PNPase/RNase_PH_dom_sf"/>
</dbReference>
<evidence type="ECO:0000259" key="8">
    <source>
        <dbReference type="Pfam" id="PF03725"/>
    </source>
</evidence>
<dbReference type="InterPro" id="IPR015847">
    <property type="entry name" value="ExoRNase_PH_dom2"/>
</dbReference>
<evidence type="ECO:0000313" key="9">
    <source>
        <dbReference type="EMBL" id="MUV12679.1"/>
    </source>
</evidence>
<keyword evidence="6 9" id="KW-0808">Transferase</keyword>
<sequence>MSVVRPSGRMPEQLRAVTLQRGFTRHAEGSVLVSFGDTRVLCTASIDNKVPPFLRGKGEGWVTAEYGMLPRATHTRSDREAARGKQGGRTLEIQRLIGRALRACVDRRALGERTITLDCDVLQADGGTRTAAITGAYVALVDAIRHLQQRREITKDPIFGAVAAVSVGIFNGVPVLDLDYAEDSNCDTDMNVVMNDGGGFIELQGTAEGHAFRRDELDRLLALAETGIAELFAAQREALAQR</sequence>
<dbReference type="Pfam" id="PF03725">
    <property type="entry name" value="RNase_PH_C"/>
    <property type="match status" value="1"/>
</dbReference>
<dbReference type="InterPro" id="IPR002381">
    <property type="entry name" value="RNase_PH_bac-type"/>
</dbReference>
<keyword evidence="3 6" id="KW-0820">tRNA-binding</keyword>
<dbReference type="GO" id="GO:0016075">
    <property type="term" value="P:rRNA catabolic process"/>
    <property type="evidence" value="ECO:0007669"/>
    <property type="project" value="UniProtKB-UniRule"/>
</dbReference>
<evidence type="ECO:0000313" key="10">
    <source>
        <dbReference type="Proteomes" id="UP000479692"/>
    </source>
</evidence>
<feature type="binding site" evidence="6">
    <location>
        <begin position="127"/>
        <end position="129"/>
    </location>
    <ligand>
        <name>phosphate</name>
        <dbReference type="ChEBI" id="CHEBI:43474"/>
        <note>substrate</note>
    </ligand>
</feature>
<dbReference type="RefSeq" id="WP_156639447.1">
    <property type="nucleotide sequence ID" value="NZ_WOXT01000001.1"/>
</dbReference>
<evidence type="ECO:0000256" key="3">
    <source>
        <dbReference type="ARBA" id="ARBA00022555"/>
    </source>
</evidence>
<proteinExistence type="inferred from homology"/>
<dbReference type="EMBL" id="WOXT01000001">
    <property type="protein sequence ID" value="MUV12679.1"/>
    <property type="molecule type" value="Genomic_DNA"/>
</dbReference>
<dbReference type="GO" id="GO:0009022">
    <property type="term" value="F:tRNA nucleotidyltransferase activity"/>
    <property type="evidence" value="ECO:0007669"/>
    <property type="project" value="UniProtKB-UniRule"/>
</dbReference>
<dbReference type="InterPro" id="IPR036345">
    <property type="entry name" value="ExoRNase_PH_dom2_sf"/>
</dbReference>